<feature type="transmembrane region" description="Helical" evidence="1">
    <location>
        <begin position="216"/>
        <end position="235"/>
    </location>
</feature>
<gene>
    <name evidence="2" type="ORF">RFI_09936</name>
</gene>
<accession>X6NLM7</accession>
<evidence type="ECO:0000256" key="1">
    <source>
        <dbReference type="SAM" id="Phobius"/>
    </source>
</evidence>
<feature type="transmembrane region" description="Helical" evidence="1">
    <location>
        <begin position="186"/>
        <end position="204"/>
    </location>
</feature>
<reference evidence="2 3" key="1">
    <citation type="journal article" date="2013" name="Curr. Biol.">
        <title>The Genome of the Foraminiferan Reticulomyxa filosa.</title>
        <authorList>
            <person name="Glockner G."/>
            <person name="Hulsmann N."/>
            <person name="Schleicher M."/>
            <person name="Noegel A.A."/>
            <person name="Eichinger L."/>
            <person name="Gallinger C."/>
            <person name="Pawlowski J."/>
            <person name="Sierra R."/>
            <person name="Euteneuer U."/>
            <person name="Pillet L."/>
            <person name="Moustafa A."/>
            <person name="Platzer M."/>
            <person name="Groth M."/>
            <person name="Szafranski K."/>
            <person name="Schliwa M."/>
        </authorList>
    </citation>
    <scope>NUCLEOTIDE SEQUENCE [LARGE SCALE GENOMIC DNA]</scope>
</reference>
<proteinExistence type="predicted"/>
<comment type="caution">
    <text evidence="2">The sequence shown here is derived from an EMBL/GenBank/DDBJ whole genome shotgun (WGS) entry which is preliminary data.</text>
</comment>
<keyword evidence="1" id="KW-0472">Membrane</keyword>
<evidence type="ECO:0000313" key="2">
    <source>
        <dbReference type="EMBL" id="ETO27195.1"/>
    </source>
</evidence>
<dbReference type="Proteomes" id="UP000023152">
    <property type="component" value="Unassembled WGS sequence"/>
</dbReference>
<feature type="transmembrane region" description="Helical" evidence="1">
    <location>
        <begin position="153"/>
        <end position="174"/>
    </location>
</feature>
<feature type="transmembrane region" description="Helical" evidence="1">
    <location>
        <begin position="256"/>
        <end position="277"/>
    </location>
</feature>
<keyword evidence="1" id="KW-0812">Transmembrane</keyword>
<feature type="transmembrane region" description="Helical" evidence="1">
    <location>
        <begin position="72"/>
        <end position="94"/>
    </location>
</feature>
<feature type="transmembrane region" description="Helical" evidence="1">
    <location>
        <begin position="21"/>
        <end position="37"/>
    </location>
</feature>
<dbReference type="EMBL" id="ASPP01007404">
    <property type="protein sequence ID" value="ETO27195.1"/>
    <property type="molecule type" value="Genomic_DNA"/>
</dbReference>
<sequence length="295" mass="35179">MNKKALLEQEKNDLFNNWFRYIATPLLLLHAFCYYYFKHSVKQKPSTNTNETVTEYVYQSSDVGLVMDLKEIFPWLYLQGHSFCAVSSVLCILFQKELLFRVSTHKDERQRFNPLIWNIHKFVGYVILCCVFTMDVCGYLMGAFSNWPSFDIFSIYFASPWPFMILGVFLSAKLQLWNFHRFMSNMLFKACVVTPVARFAGAIAQRYHQFGTSDEYNYYMGIALVTLLASVWQLYDFKYFDEKFFNHVYKNKTNTFTKNITFFVFMLFHVSFIIKWIEIYFQSIYFLSMFLMQSS</sequence>
<feature type="transmembrane region" description="Helical" evidence="1">
    <location>
        <begin position="115"/>
        <end position="141"/>
    </location>
</feature>
<protein>
    <submittedName>
        <fullName evidence="2">Uncharacterized protein</fullName>
    </submittedName>
</protein>
<name>X6NLM7_RETFI</name>
<keyword evidence="1" id="KW-1133">Transmembrane helix</keyword>
<organism evidence="2 3">
    <name type="scientific">Reticulomyxa filosa</name>
    <dbReference type="NCBI Taxonomy" id="46433"/>
    <lineage>
        <taxon>Eukaryota</taxon>
        <taxon>Sar</taxon>
        <taxon>Rhizaria</taxon>
        <taxon>Retaria</taxon>
        <taxon>Foraminifera</taxon>
        <taxon>Monothalamids</taxon>
        <taxon>Reticulomyxidae</taxon>
        <taxon>Reticulomyxa</taxon>
    </lineage>
</organism>
<evidence type="ECO:0000313" key="3">
    <source>
        <dbReference type="Proteomes" id="UP000023152"/>
    </source>
</evidence>
<dbReference type="AlphaFoldDB" id="X6NLM7"/>
<keyword evidence="3" id="KW-1185">Reference proteome</keyword>